<protein>
    <submittedName>
        <fullName evidence="1">Uncharacterized protein</fullName>
    </submittedName>
</protein>
<gene>
    <name evidence="1" type="ORF">LCGC14_2800360</name>
</gene>
<accession>A0A0F8Z9W5</accession>
<comment type="caution">
    <text evidence="1">The sequence shown here is derived from an EMBL/GenBank/DDBJ whole genome shotgun (WGS) entry which is preliminary data.</text>
</comment>
<dbReference type="AlphaFoldDB" id="A0A0F8Z9W5"/>
<dbReference type="EMBL" id="LAZR01052530">
    <property type="protein sequence ID" value="KKK82740.1"/>
    <property type="molecule type" value="Genomic_DNA"/>
</dbReference>
<feature type="non-terminal residue" evidence="1">
    <location>
        <position position="307"/>
    </location>
</feature>
<reference evidence="1" key="1">
    <citation type="journal article" date="2015" name="Nature">
        <title>Complex archaea that bridge the gap between prokaryotes and eukaryotes.</title>
        <authorList>
            <person name="Spang A."/>
            <person name="Saw J.H."/>
            <person name="Jorgensen S.L."/>
            <person name="Zaremba-Niedzwiedzka K."/>
            <person name="Martijn J."/>
            <person name="Lind A.E."/>
            <person name="van Eijk R."/>
            <person name="Schleper C."/>
            <person name="Guy L."/>
            <person name="Ettema T.J."/>
        </authorList>
    </citation>
    <scope>NUCLEOTIDE SEQUENCE</scope>
</reference>
<sequence length="307" mass="32947">MKWINSKVTLDMTTGAVLAQEGFWHVGAVAECKGGGGASGAVSYAGYLEDRHAVYLDDVYDLVQLAIVANPFAELSLEAFDPTSDIVDIDTAFDNLETQVNVLTGDLTTDYNTMADFADARYDSDYGSSTLRTAIESARNVRQEANIARSISRFAGGMADVGAVNTSAFVTGMGLIEQEHLRDASDFGTKLEFDAYKEKLGHATQAINFMAMGTSDRLAQYQALHRSAVETSRFTVVASQENIDRNLYYSTREALWGMETYRSLGNMMGSIQGGMSDFDPITTQDNMASTLAGALGGAATGATIGSI</sequence>
<organism evidence="1">
    <name type="scientific">marine sediment metagenome</name>
    <dbReference type="NCBI Taxonomy" id="412755"/>
    <lineage>
        <taxon>unclassified sequences</taxon>
        <taxon>metagenomes</taxon>
        <taxon>ecological metagenomes</taxon>
    </lineage>
</organism>
<evidence type="ECO:0000313" key="1">
    <source>
        <dbReference type="EMBL" id="KKK82740.1"/>
    </source>
</evidence>
<proteinExistence type="predicted"/>
<name>A0A0F8Z9W5_9ZZZZ</name>